<evidence type="ECO:0008006" key="4">
    <source>
        <dbReference type="Google" id="ProtNLM"/>
    </source>
</evidence>
<keyword evidence="1" id="KW-0732">Signal</keyword>
<evidence type="ECO:0000313" key="2">
    <source>
        <dbReference type="EMBL" id="KCZ92706.1"/>
    </source>
</evidence>
<dbReference type="EMBL" id="ARYK01000003">
    <property type="protein sequence ID" value="KCZ92706.1"/>
    <property type="molecule type" value="Genomic_DNA"/>
</dbReference>
<accession>A0A059FQB2</accession>
<evidence type="ECO:0000256" key="1">
    <source>
        <dbReference type="SAM" id="SignalP"/>
    </source>
</evidence>
<keyword evidence="3" id="KW-1185">Reference proteome</keyword>
<dbReference type="RefSeq" id="WP_035615550.1">
    <property type="nucleotide sequence ID" value="NZ_ARYK01000003.1"/>
</dbReference>
<evidence type="ECO:0000313" key="3">
    <source>
        <dbReference type="Proteomes" id="UP000025171"/>
    </source>
</evidence>
<feature type="chain" id="PRO_5001573256" description="Lipoprotein" evidence="1">
    <location>
        <begin position="34"/>
        <end position="137"/>
    </location>
</feature>
<dbReference type="PATRIC" id="fig|1280950.3.peg.1426"/>
<dbReference type="AlphaFoldDB" id="A0A059FQB2"/>
<gene>
    <name evidence="2" type="ORF">HJO_07122</name>
</gene>
<feature type="signal peptide" evidence="1">
    <location>
        <begin position="1"/>
        <end position="33"/>
    </location>
</feature>
<organism evidence="2 3">
    <name type="scientific">Hyphomonas johnsonii MHS-2</name>
    <dbReference type="NCBI Taxonomy" id="1280950"/>
    <lineage>
        <taxon>Bacteria</taxon>
        <taxon>Pseudomonadati</taxon>
        <taxon>Pseudomonadota</taxon>
        <taxon>Alphaproteobacteria</taxon>
        <taxon>Hyphomonadales</taxon>
        <taxon>Hyphomonadaceae</taxon>
        <taxon>Hyphomonas</taxon>
    </lineage>
</organism>
<dbReference type="STRING" id="1280950.HJO_07122"/>
<reference evidence="2 3" key="1">
    <citation type="journal article" date="2014" name="Antonie Van Leeuwenhoek">
        <title>Hyphomonas beringensis sp. nov. and Hyphomonas chukchiensis sp. nov., isolated from surface seawater of the Bering Sea and Chukchi Sea.</title>
        <authorList>
            <person name="Li C."/>
            <person name="Lai Q."/>
            <person name="Li G."/>
            <person name="Dong C."/>
            <person name="Wang J."/>
            <person name="Liao Y."/>
            <person name="Shao Z."/>
        </authorList>
    </citation>
    <scope>NUCLEOTIDE SEQUENCE [LARGE SCALE GENOMIC DNA]</scope>
    <source>
        <strain evidence="2 3">MHS-2</strain>
    </source>
</reference>
<protein>
    <recommendedName>
        <fullName evidence="4">Lipoprotein</fullName>
    </recommendedName>
</protein>
<sequence>MTHFLSRKAISSVAIIVASAAVLLAGLTPQASAQANDRGAAPAAATDAPDAAPYDPESDWIAMTLLWGEGDVGCGENCDDYPAFDEGSWPVYDIDPDVSQANCYAISEECGLSAEQVERMRGNIDNEHQALIDSIWE</sequence>
<comment type="caution">
    <text evidence="2">The sequence shown here is derived from an EMBL/GenBank/DDBJ whole genome shotgun (WGS) entry which is preliminary data.</text>
</comment>
<name>A0A059FQB2_9PROT</name>
<proteinExistence type="predicted"/>
<dbReference type="Proteomes" id="UP000025171">
    <property type="component" value="Unassembled WGS sequence"/>
</dbReference>